<dbReference type="AlphaFoldDB" id="A0A6A6UUN2"/>
<dbReference type="Proteomes" id="UP000799302">
    <property type="component" value="Unassembled WGS sequence"/>
</dbReference>
<dbReference type="PANTHER" id="PTHR10622:SF10">
    <property type="entry name" value="HET DOMAIN-CONTAINING PROTEIN"/>
    <property type="match status" value="1"/>
</dbReference>
<protein>
    <submittedName>
        <fullName evidence="3">HET-domain-containing protein</fullName>
    </submittedName>
</protein>
<keyword evidence="4" id="KW-1185">Reference proteome</keyword>
<reference evidence="3" key="1">
    <citation type="journal article" date="2020" name="Stud. Mycol.">
        <title>101 Dothideomycetes genomes: a test case for predicting lifestyles and emergence of pathogens.</title>
        <authorList>
            <person name="Haridas S."/>
            <person name="Albert R."/>
            <person name="Binder M."/>
            <person name="Bloem J."/>
            <person name="Labutti K."/>
            <person name="Salamov A."/>
            <person name="Andreopoulos B."/>
            <person name="Baker S."/>
            <person name="Barry K."/>
            <person name="Bills G."/>
            <person name="Bluhm B."/>
            <person name="Cannon C."/>
            <person name="Castanera R."/>
            <person name="Culley D."/>
            <person name="Daum C."/>
            <person name="Ezra D."/>
            <person name="Gonzalez J."/>
            <person name="Henrissat B."/>
            <person name="Kuo A."/>
            <person name="Liang C."/>
            <person name="Lipzen A."/>
            <person name="Lutzoni F."/>
            <person name="Magnuson J."/>
            <person name="Mondo S."/>
            <person name="Nolan M."/>
            <person name="Ohm R."/>
            <person name="Pangilinan J."/>
            <person name="Park H.-J."/>
            <person name="Ramirez L."/>
            <person name="Alfaro M."/>
            <person name="Sun H."/>
            <person name="Tritt A."/>
            <person name="Yoshinaga Y."/>
            <person name="Zwiers L.-H."/>
            <person name="Turgeon B."/>
            <person name="Goodwin S."/>
            <person name="Spatafora J."/>
            <person name="Crous P."/>
            <person name="Grigoriev I."/>
        </authorList>
    </citation>
    <scope>NUCLEOTIDE SEQUENCE</scope>
    <source>
        <strain evidence="3">CBS 115976</strain>
    </source>
</reference>
<evidence type="ECO:0000313" key="4">
    <source>
        <dbReference type="Proteomes" id="UP000799302"/>
    </source>
</evidence>
<dbReference type="OrthoDB" id="5303367at2759"/>
<dbReference type="Pfam" id="PF06985">
    <property type="entry name" value="HET"/>
    <property type="match status" value="1"/>
</dbReference>
<gene>
    <name evidence="3" type="ORF">BT63DRAFT_474485</name>
</gene>
<accession>A0A6A6UUN2</accession>
<feature type="domain" description="Heterokaryon incompatibility" evidence="2">
    <location>
        <begin position="24"/>
        <end position="122"/>
    </location>
</feature>
<organism evidence="3 4">
    <name type="scientific">Microthyrium microscopicum</name>
    <dbReference type="NCBI Taxonomy" id="703497"/>
    <lineage>
        <taxon>Eukaryota</taxon>
        <taxon>Fungi</taxon>
        <taxon>Dikarya</taxon>
        <taxon>Ascomycota</taxon>
        <taxon>Pezizomycotina</taxon>
        <taxon>Dothideomycetes</taxon>
        <taxon>Dothideomycetes incertae sedis</taxon>
        <taxon>Microthyriales</taxon>
        <taxon>Microthyriaceae</taxon>
        <taxon>Microthyrium</taxon>
    </lineage>
</organism>
<name>A0A6A6UUN2_9PEZI</name>
<dbReference type="EMBL" id="MU004230">
    <property type="protein sequence ID" value="KAF2674768.1"/>
    <property type="molecule type" value="Genomic_DNA"/>
</dbReference>
<evidence type="ECO:0000259" key="2">
    <source>
        <dbReference type="Pfam" id="PF06985"/>
    </source>
</evidence>
<evidence type="ECO:0000256" key="1">
    <source>
        <dbReference type="SAM" id="MobiDB-lite"/>
    </source>
</evidence>
<dbReference type="PANTHER" id="PTHR10622">
    <property type="entry name" value="HET DOMAIN-CONTAINING PROTEIN"/>
    <property type="match status" value="1"/>
</dbReference>
<dbReference type="InterPro" id="IPR010730">
    <property type="entry name" value="HET"/>
</dbReference>
<proteinExistence type="predicted"/>
<sequence length="671" mass="75379">MRLLRWTDNGLELSSFEEAEIPTYAILSHTWGDDEDEVTFRDLMNLSSSDLQQRKGYNKIACATRQTFEDGLTYLWIDTCCIDKSSAAELSEAINSMFRWYQDAAVCYAYLSDVVQDSSDSLEKPDLSEFPDNSFRLSRWFTRGWTLQELIAPRELRFYDAVWTPLGSRETLVDMISDLTRIPKQVCLDSSTISQFSVAQRMSWAATRQTRRLEDNAYCLLGIFDINMPLLYGEGEKAFLRLQMEILTRTMDLSLLAWAGTPDTTGAKEVQIWSTLANHPSAFRSCGDVVFFPEKPLALYLTQQTIRLRLPLWKLSSPDMTKGDLRAVALLPCRLWNCCEHLLAIPLIKLDPQQPWKRSMLGPSYEMLQILQDQNTEAKIQHHKNYTSDDSWCLLSSGFKRPLSEANQNLLKNIATEMMERCIAMEPTDGLAAALPAICLIDMDLPHQKLLGFSKKHELHCLQGHERQCDIPSNTTLIKLADTPGSLLILLQGAAVVHHHLVDGKVLEELCTGAKKQYNKCYCLRGSGLLEGPSDTLAEVHSTPSTAPKKEPKVEETVADMANAEPFDDMYLDNLSEVASVASKGEDNLVLDALIEVFVDAIMDQINEPVSSAGSIESSFTLPTDCESLVSQTQQTETGGGRKRKRYQDGTTTATTRQRRRVDKNGIPAVT</sequence>
<feature type="region of interest" description="Disordered" evidence="1">
    <location>
        <begin position="632"/>
        <end position="671"/>
    </location>
</feature>
<evidence type="ECO:0000313" key="3">
    <source>
        <dbReference type="EMBL" id="KAF2674768.1"/>
    </source>
</evidence>